<reference evidence="2 3" key="1">
    <citation type="journal article" date="2006" name="Proc. Natl. Acad. Sci. U.S.A.">
        <title>The partitioned Rhizobium etli genome: genetic and metabolic redundancy in seven interacting replicons.</title>
        <authorList>
            <person name="Gonzalez V."/>
            <person name="Santamaria R.I."/>
            <person name="Bustos P."/>
            <person name="Hernandez-Gonzalez I."/>
            <person name="Medrano-Soto A."/>
            <person name="Moreno-Hagelsieb G."/>
            <person name="Janga S.C."/>
            <person name="Ramirez M.A."/>
            <person name="Jimenez-Jacinto V."/>
            <person name="Collado-Vides J."/>
            <person name="Davila G."/>
        </authorList>
    </citation>
    <scope>NUCLEOTIDE SEQUENCE [LARGE SCALE GENOMIC DNA]</scope>
    <source>
        <strain evidence="3">ATCC 51251 / DSM 11541 / JCM 21823 / NBRC 15573 / CFN 42</strain>
    </source>
</reference>
<dbReference type="InterPro" id="IPR029063">
    <property type="entry name" value="SAM-dependent_MTases_sf"/>
</dbReference>
<dbReference type="eggNOG" id="COG1086">
    <property type="taxonomic scope" value="Bacteria"/>
</dbReference>
<proteinExistence type="predicted"/>
<gene>
    <name evidence="2" type="ordered locus">RHE_CH01595</name>
</gene>
<name>Q2K9T9_RHIEC</name>
<dbReference type="HOGENOM" id="CLU_102911_0_0_5"/>
<feature type="compositionally biased region" description="Basic and acidic residues" evidence="1">
    <location>
        <begin position="36"/>
        <end position="46"/>
    </location>
</feature>
<dbReference type="KEGG" id="ret:RHE_CH01595"/>
<organism evidence="2 3">
    <name type="scientific">Rhizobium etli (strain ATCC 51251 / DSM 11541 / JCM 21823 / NBRC 15573 / CFN 42)</name>
    <dbReference type="NCBI Taxonomy" id="347834"/>
    <lineage>
        <taxon>Bacteria</taxon>
        <taxon>Pseudomonadati</taxon>
        <taxon>Pseudomonadota</taxon>
        <taxon>Alphaproteobacteria</taxon>
        <taxon>Hyphomicrobiales</taxon>
        <taxon>Rhizobiaceae</taxon>
        <taxon>Rhizobium/Agrobacterium group</taxon>
        <taxon>Rhizobium</taxon>
    </lineage>
</organism>
<evidence type="ECO:0000313" key="2">
    <source>
        <dbReference type="EMBL" id="ABC90397.1"/>
    </source>
</evidence>
<keyword evidence="3" id="KW-1185">Reference proteome</keyword>
<sequence>MSERSKFLSCRCHPRRLLLRSPRTASGPSAAPIPRSEMKTREERQALRASMPRTPLSAHHMENARLLPDRGELLYRIPNGGIGVEVGAAFGEYTAEILEKNRPAQLYLIDPWSMDRYSSGLDSIHTQFAAEIAAGRLHLMQGTSLEKLAEFEDDFLDWAYIDTDHSFELTWQELLLCEKKVKRTGRIAGHDFCTGNTVKPIVYGVVEAVTKFCKDYGWQFEFLTVESHAHFSYCLKRL</sequence>
<dbReference type="Proteomes" id="UP000001936">
    <property type="component" value="Chromosome"/>
</dbReference>
<evidence type="ECO:0000313" key="3">
    <source>
        <dbReference type="Proteomes" id="UP000001936"/>
    </source>
</evidence>
<dbReference type="SUPFAM" id="SSF53335">
    <property type="entry name" value="S-adenosyl-L-methionine-dependent methyltransferases"/>
    <property type="match status" value="1"/>
</dbReference>
<dbReference type="EMBL" id="CP000133">
    <property type="protein sequence ID" value="ABC90397.1"/>
    <property type="molecule type" value="Genomic_DNA"/>
</dbReference>
<dbReference type="Gene3D" id="3.40.50.150">
    <property type="entry name" value="Vaccinia Virus protein VP39"/>
    <property type="match status" value="1"/>
</dbReference>
<feature type="region of interest" description="Disordered" evidence="1">
    <location>
        <begin position="21"/>
        <end position="55"/>
    </location>
</feature>
<protein>
    <submittedName>
        <fullName evidence="2">Hypothetical conserved protein</fullName>
    </submittedName>
</protein>
<evidence type="ECO:0000256" key="1">
    <source>
        <dbReference type="SAM" id="MobiDB-lite"/>
    </source>
</evidence>
<dbReference type="AlphaFoldDB" id="Q2K9T9"/>
<accession>Q2K9T9</accession>
<dbReference type="Pfam" id="PF13578">
    <property type="entry name" value="Methyltransf_24"/>
    <property type="match status" value="1"/>
</dbReference>